<dbReference type="RefSeq" id="WP_149671768.1">
    <property type="nucleotide sequence ID" value="NZ_VTUZ01000013.1"/>
</dbReference>
<gene>
    <name evidence="3" type="ORF">FVF58_20965</name>
</gene>
<name>A0A5B0H3Q8_9BURK</name>
<dbReference type="PANTHER" id="PTHR45947">
    <property type="entry name" value="SULFOQUINOVOSYL TRANSFERASE SQD2"/>
    <property type="match status" value="1"/>
</dbReference>
<organism evidence="3 4">
    <name type="scientific">Paraburkholderia panacisoli</name>
    <dbReference type="NCBI Taxonomy" id="2603818"/>
    <lineage>
        <taxon>Bacteria</taxon>
        <taxon>Pseudomonadati</taxon>
        <taxon>Pseudomonadota</taxon>
        <taxon>Betaproteobacteria</taxon>
        <taxon>Burkholderiales</taxon>
        <taxon>Burkholderiaceae</taxon>
        <taxon>Paraburkholderia</taxon>
    </lineage>
</organism>
<evidence type="ECO:0000259" key="2">
    <source>
        <dbReference type="Pfam" id="PF13439"/>
    </source>
</evidence>
<dbReference type="PANTHER" id="PTHR45947:SF14">
    <property type="entry name" value="SLL1723 PROTEIN"/>
    <property type="match status" value="1"/>
</dbReference>
<dbReference type="AlphaFoldDB" id="A0A5B0H3Q8"/>
<evidence type="ECO:0000313" key="3">
    <source>
        <dbReference type="EMBL" id="KAA1009764.1"/>
    </source>
</evidence>
<proteinExistence type="predicted"/>
<dbReference type="SUPFAM" id="SSF53756">
    <property type="entry name" value="UDP-Glycosyltransferase/glycogen phosphorylase"/>
    <property type="match status" value="1"/>
</dbReference>
<dbReference type="InterPro" id="IPR001296">
    <property type="entry name" value="Glyco_trans_1"/>
</dbReference>
<dbReference type="Proteomes" id="UP000325273">
    <property type="component" value="Unassembled WGS sequence"/>
</dbReference>
<evidence type="ECO:0000313" key="4">
    <source>
        <dbReference type="Proteomes" id="UP000325273"/>
    </source>
</evidence>
<feature type="domain" description="Glycosyltransferase subfamily 4-like N-terminal" evidence="2">
    <location>
        <begin position="15"/>
        <end position="208"/>
    </location>
</feature>
<evidence type="ECO:0000259" key="1">
    <source>
        <dbReference type="Pfam" id="PF00534"/>
    </source>
</evidence>
<dbReference type="GO" id="GO:0016757">
    <property type="term" value="F:glycosyltransferase activity"/>
    <property type="evidence" value="ECO:0007669"/>
    <property type="project" value="InterPro"/>
</dbReference>
<keyword evidence="4" id="KW-1185">Reference proteome</keyword>
<dbReference type="Gene3D" id="3.40.50.2000">
    <property type="entry name" value="Glycogen Phosphorylase B"/>
    <property type="match status" value="2"/>
</dbReference>
<dbReference type="InterPro" id="IPR028098">
    <property type="entry name" value="Glyco_trans_4-like_N"/>
</dbReference>
<dbReference type="EMBL" id="VTUZ01000013">
    <property type="protein sequence ID" value="KAA1009764.1"/>
    <property type="molecule type" value="Genomic_DNA"/>
</dbReference>
<protein>
    <submittedName>
        <fullName evidence="3">Glycosyltransferase</fullName>
    </submittedName>
</protein>
<sequence>MRILIIAQRFPVLSETFIIEQARALRDAGAEVSILGLTRGDDSLVRAIEFECPPFVSPRCGASRAAKMLAVARLAFRGLYNRRAHRACRVAVQAVRGGHWAAAVDIARVSSMNSTLQYDALVAHFGMVGVRAQYLRDAGLVSGALATVFHGHDVTIDKQVESYRRQYLRLFARGQLFLPVSQFFADRIQDWGCDPVKIHVGRMGVDIDKFPFSRRDSSSTTLNILLVGRMIEKKGTEYAIRAMAYVTSAAKLTIVGSGQLENSLRALAVELKVESRVCFLGAQPHKKVRALMHETDVFVLPSVTASDGDMEGVPVALMEAMASGVITISSRHSGIPELIDHGVSGFLVNERDSVGLAKVIDEIASGVYNLTEIAANARLKIEARFNSRIEAACLLDELTGICNGNHVFAQSDDGATRIKVHQSGELSRLSQTDT</sequence>
<dbReference type="Pfam" id="PF13439">
    <property type="entry name" value="Glyco_transf_4"/>
    <property type="match status" value="1"/>
</dbReference>
<accession>A0A5B0H3Q8</accession>
<dbReference type="Pfam" id="PF00534">
    <property type="entry name" value="Glycos_transf_1"/>
    <property type="match status" value="1"/>
</dbReference>
<dbReference type="InterPro" id="IPR050194">
    <property type="entry name" value="Glycosyltransferase_grp1"/>
</dbReference>
<comment type="caution">
    <text evidence="3">The sequence shown here is derived from an EMBL/GenBank/DDBJ whole genome shotgun (WGS) entry which is preliminary data.</text>
</comment>
<feature type="domain" description="Glycosyl transferase family 1" evidence="1">
    <location>
        <begin position="221"/>
        <end position="367"/>
    </location>
</feature>
<keyword evidence="3" id="KW-0808">Transferase</keyword>
<reference evidence="3 4" key="1">
    <citation type="submission" date="2019-08" db="EMBL/GenBank/DDBJ databases">
        <title>Paraburkholderia sp. DCY113.</title>
        <authorList>
            <person name="Kang J."/>
        </authorList>
    </citation>
    <scope>NUCLEOTIDE SEQUENCE [LARGE SCALE GENOMIC DNA]</scope>
    <source>
        <strain evidence="3 4">DCY113</strain>
    </source>
</reference>